<dbReference type="NCBIfam" id="TIGR03141">
    <property type="entry name" value="cytochro_ccmD"/>
    <property type="match status" value="1"/>
</dbReference>
<evidence type="ECO:0000256" key="9">
    <source>
        <dbReference type="ARBA" id="ARBA00022748"/>
    </source>
</evidence>
<sequence length="63" mass="7519">MYFDSWSEFWVMAGHGPFVWFSYAAFFVVISLLIIMPLWRLASLKRRLRQRYLALEKTQSAGE</sequence>
<dbReference type="EMBL" id="AEIG01000067">
    <property type="protein sequence ID" value="EGG28984.1"/>
    <property type="molecule type" value="Genomic_DNA"/>
</dbReference>
<accession>F3L3T5</accession>
<dbReference type="GO" id="GO:0015886">
    <property type="term" value="P:heme transport"/>
    <property type="evidence" value="ECO:0007669"/>
    <property type="project" value="InterPro"/>
</dbReference>
<name>F3L3T5_9GAMM</name>
<dbReference type="PANTHER" id="PTHR37531:SF1">
    <property type="entry name" value="HEME EXPORTER PROTEIN D"/>
    <property type="match status" value="1"/>
</dbReference>
<feature type="transmembrane region" description="Helical" evidence="12">
    <location>
        <begin position="20"/>
        <end position="42"/>
    </location>
</feature>
<dbReference type="InterPro" id="IPR052075">
    <property type="entry name" value="Heme_exporter_D"/>
</dbReference>
<keyword evidence="6 12" id="KW-1003">Cell membrane</keyword>
<dbReference type="Proteomes" id="UP000005615">
    <property type="component" value="Unassembled WGS sequence"/>
</dbReference>
<dbReference type="OrthoDB" id="9815607at2"/>
<dbReference type="RefSeq" id="WP_009576466.1">
    <property type="nucleotide sequence ID" value="NZ_AEIG01000067.1"/>
</dbReference>
<keyword evidence="9 12" id="KW-0201">Cytochrome c-type biogenesis</keyword>
<proteinExistence type="inferred from homology"/>
<keyword evidence="7 12" id="KW-0997">Cell inner membrane</keyword>
<dbReference type="STRING" id="2518989.IMCC3088_2277"/>
<dbReference type="InterPro" id="IPR007078">
    <property type="entry name" value="Haem_export_protD_CcmD"/>
</dbReference>
<evidence type="ECO:0000256" key="10">
    <source>
        <dbReference type="ARBA" id="ARBA00022989"/>
    </source>
</evidence>
<dbReference type="GO" id="GO:0005886">
    <property type="term" value="C:plasma membrane"/>
    <property type="evidence" value="ECO:0007669"/>
    <property type="project" value="UniProtKB-SubCell"/>
</dbReference>
<evidence type="ECO:0000256" key="3">
    <source>
        <dbReference type="ARBA" id="ARBA00008741"/>
    </source>
</evidence>
<comment type="similarity">
    <text evidence="3 12">Belongs to the CcmD/CycX/HelD family.</text>
</comment>
<comment type="function">
    <text evidence="1 12">Required for the export of heme to the periplasm for the biogenesis of c-type cytochromes.</text>
</comment>
<keyword evidence="11 12" id="KW-0472">Membrane</keyword>
<comment type="subcellular location">
    <subcellularLocation>
        <location evidence="2 12">Cell inner membrane</location>
        <topology evidence="2 12">Single-pass membrane protein</topology>
    </subcellularLocation>
</comment>
<evidence type="ECO:0000256" key="4">
    <source>
        <dbReference type="ARBA" id="ARBA00016461"/>
    </source>
</evidence>
<evidence type="ECO:0000256" key="6">
    <source>
        <dbReference type="ARBA" id="ARBA00022475"/>
    </source>
</evidence>
<evidence type="ECO:0000256" key="12">
    <source>
        <dbReference type="RuleBase" id="RU363101"/>
    </source>
</evidence>
<protein>
    <recommendedName>
        <fullName evidence="4 12">Heme exporter protein D</fullName>
    </recommendedName>
</protein>
<evidence type="ECO:0000313" key="13">
    <source>
        <dbReference type="EMBL" id="EGG28984.1"/>
    </source>
</evidence>
<reference evidence="13 14" key="1">
    <citation type="journal article" date="2011" name="J. Bacteriol.">
        <title>Genome sequence of strain IMCC3088, a proteorhodopsin-containing marine bacterium belonging to the OM60/NOR5 clade.</title>
        <authorList>
            <person name="Jang Y."/>
            <person name="Oh H.M."/>
            <person name="Kang I."/>
            <person name="Lee K."/>
            <person name="Yang S.J."/>
            <person name="Cho J.C."/>
        </authorList>
    </citation>
    <scope>NUCLEOTIDE SEQUENCE [LARGE SCALE GENOMIC DNA]</scope>
    <source>
        <strain evidence="13 14">IMCC3088</strain>
    </source>
</reference>
<evidence type="ECO:0000256" key="8">
    <source>
        <dbReference type="ARBA" id="ARBA00022692"/>
    </source>
</evidence>
<evidence type="ECO:0000256" key="1">
    <source>
        <dbReference type="ARBA" id="ARBA00002442"/>
    </source>
</evidence>
<keyword evidence="14" id="KW-1185">Reference proteome</keyword>
<evidence type="ECO:0000256" key="5">
    <source>
        <dbReference type="ARBA" id="ARBA00022448"/>
    </source>
</evidence>
<evidence type="ECO:0000256" key="7">
    <source>
        <dbReference type="ARBA" id="ARBA00022519"/>
    </source>
</evidence>
<dbReference type="GO" id="GO:0017004">
    <property type="term" value="P:cytochrome complex assembly"/>
    <property type="evidence" value="ECO:0007669"/>
    <property type="project" value="UniProtKB-KW"/>
</dbReference>
<dbReference type="AlphaFoldDB" id="F3L3T5"/>
<comment type="caution">
    <text evidence="13">The sequence shown here is derived from an EMBL/GenBank/DDBJ whole genome shotgun (WGS) entry which is preliminary data.</text>
</comment>
<dbReference type="PANTHER" id="PTHR37531">
    <property type="entry name" value="HEME EXPORTER PROTEIN D"/>
    <property type="match status" value="1"/>
</dbReference>
<dbReference type="GO" id="GO:1903607">
    <property type="term" value="P:cytochrome c biosynthetic process"/>
    <property type="evidence" value="ECO:0007669"/>
    <property type="project" value="TreeGrafter"/>
</dbReference>
<keyword evidence="10 12" id="KW-1133">Transmembrane helix</keyword>
<dbReference type="Pfam" id="PF04995">
    <property type="entry name" value="CcmD"/>
    <property type="match status" value="1"/>
</dbReference>
<keyword evidence="8 12" id="KW-0812">Transmembrane</keyword>
<organism evidence="13 14">
    <name type="scientific">Aequoribacter fuscus</name>
    <dbReference type="NCBI Taxonomy" id="2518989"/>
    <lineage>
        <taxon>Bacteria</taxon>
        <taxon>Pseudomonadati</taxon>
        <taxon>Pseudomonadota</taxon>
        <taxon>Gammaproteobacteria</taxon>
        <taxon>Cellvibrionales</taxon>
        <taxon>Halieaceae</taxon>
        <taxon>Aequoribacter</taxon>
    </lineage>
</organism>
<evidence type="ECO:0000313" key="14">
    <source>
        <dbReference type="Proteomes" id="UP000005615"/>
    </source>
</evidence>
<evidence type="ECO:0000256" key="11">
    <source>
        <dbReference type="ARBA" id="ARBA00023136"/>
    </source>
</evidence>
<gene>
    <name evidence="13" type="ORF">IMCC3088_2277</name>
</gene>
<keyword evidence="5 12" id="KW-0813">Transport</keyword>
<evidence type="ECO:0000256" key="2">
    <source>
        <dbReference type="ARBA" id="ARBA00004377"/>
    </source>
</evidence>